<dbReference type="PIRSF" id="PIRSF002741">
    <property type="entry name" value="MppA"/>
    <property type="match status" value="1"/>
</dbReference>
<accession>A0ABV5ZPI5</accession>
<dbReference type="InterPro" id="IPR000914">
    <property type="entry name" value="SBP_5_dom"/>
</dbReference>
<dbReference type="Proteomes" id="UP001589693">
    <property type="component" value="Unassembled WGS sequence"/>
</dbReference>
<reference evidence="4 5" key="1">
    <citation type="submission" date="2024-09" db="EMBL/GenBank/DDBJ databases">
        <authorList>
            <person name="Sun Q."/>
            <person name="Mori K."/>
        </authorList>
    </citation>
    <scope>NUCLEOTIDE SEQUENCE [LARGE SCALE GENOMIC DNA]</scope>
    <source>
        <strain evidence="4 5">TBRC 7907</strain>
    </source>
</reference>
<organism evidence="4 5">
    <name type="scientific">Allokutzneria oryzae</name>
    <dbReference type="NCBI Taxonomy" id="1378989"/>
    <lineage>
        <taxon>Bacteria</taxon>
        <taxon>Bacillati</taxon>
        <taxon>Actinomycetota</taxon>
        <taxon>Actinomycetes</taxon>
        <taxon>Pseudonocardiales</taxon>
        <taxon>Pseudonocardiaceae</taxon>
        <taxon>Allokutzneria</taxon>
    </lineage>
</organism>
<dbReference type="PANTHER" id="PTHR30290:SF38">
    <property type="entry name" value="D,D-DIPEPTIDE-BINDING PERIPLASMIC PROTEIN DDPA-RELATED"/>
    <property type="match status" value="1"/>
</dbReference>
<comment type="caution">
    <text evidence="4">The sequence shown here is derived from an EMBL/GenBank/DDBJ whole genome shotgun (WGS) entry which is preliminary data.</text>
</comment>
<feature type="signal peptide" evidence="2">
    <location>
        <begin position="1"/>
        <end position="22"/>
    </location>
</feature>
<evidence type="ECO:0000256" key="2">
    <source>
        <dbReference type="SAM" id="SignalP"/>
    </source>
</evidence>
<dbReference type="SUPFAM" id="SSF53850">
    <property type="entry name" value="Periplasmic binding protein-like II"/>
    <property type="match status" value="1"/>
</dbReference>
<evidence type="ECO:0000259" key="3">
    <source>
        <dbReference type="Pfam" id="PF00496"/>
    </source>
</evidence>
<dbReference type="Gene3D" id="3.10.105.10">
    <property type="entry name" value="Dipeptide-binding Protein, Domain 3"/>
    <property type="match status" value="1"/>
</dbReference>
<gene>
    <name evidence="4" type="ORF">ACFFQA_02480</name>
</gene>
<dbReference type="InterPro" id="IPR030678">
    <property type="entry name" value="Peptide/Ni-bd"/>
</dbReference>
<dbReference type="Gene3D" id="3.40.190.10">
    <property type="entry name" value="Periplasmic binding protein-like II"/>
    <property type="match status" value="1"/>
</dbReference>
<dbReference type="RefSeq" id="WP_377849903.1">
    <property type="nucleotide sequence ID" value="NZ_JBHLZU010000002.1"/>
</dbReference>
<dbReference type="CDD" id="cd08494">
    <property type="entry name" value="PBP2_NikA_DppA_OppA_like_6"/>
    <property type="match status" value="1"/>
</dbReference>
<name>A0ABV5ZPI5_9PSEU</name>
<evidence type="ECO:0000313" key="4">
    <source>
        <dbReference type="EMBL" id="MFB9902798.1"/>
    </source>
</evidence>
<feature type="domain" description="Solute-binding protein family 5" evidence="3">
    <location>
        <begin position="72"/>
        <end position="402"/>
    </location>
</feature>
<keyword evidence="5" id="KW-1185">Reference proteome</keyword>
<evidence type="ECO:0000313" key="5">
    <source>
        <dbReference type="Proteomes" id="UP001589693"/>
    </source>
</evidence>
<feature type="chain" id="PRO_5045572548" evidence="2">
    <location>
        <begin position="23"/>
        <end position="496"/>
    </location>
</feature>
<dbReference type="PANTHER" id="PTHR30290">
    <property type="entry name" value="PERIPLASMIC BINDING COMPONENT OF ABC TRANSPORTER"/>
    <property type="match status" value="1"/>
</dbReference>
<evidence type="ECO:0000256" key="1">
    <source>
        <dbReference type="ARBA" id="ARBA00022729"/>
    </source>
</evidence>
<keyword evidence="1 2" id="KW-0732">Signal</keyword>
<proteinExistence type="predicted"/>
<dbReference type="PROSITE" id="PS51257">
    <property type="entry name" value="PROKAR_LIPOPROTEIN"/>
    <property type="match status" value="1"/>
</dbReference>
<protein>
    <submittedName>
        <fullName evidence="4">ABC transporter substrate-binding protein</fullName>
    </submittedName>
</protein>
<dbReference type="EMBL" id="JBHLZU010000002">
    <property type="protein sequence ID" value="MFB9902798.1"/>
    <property type="molecule type" value="Genomic_DNA"/>
</dbReference>
<dbReference type="Pfam" id="PF00496">
    <property type="entry name" value="SBP_bac_5"/>
    <property type="match status" value="1"/>
</dbReference>
<dbReference type="InterPro" id="IPR039424">
    <property type="entry name" value="SBP_5"/>
</dbReference>
<sequence length="496" mass="54335">MRALALLLVAVLVAGCSAGSTASTPSDPSAITIGFTAEPANFDFTRSDGTAIPQALLYNVYEGLVKLDEKGEVRPLLAESWTVSPDRLVYDFSLRSNAFFSNGRPFTAESVKFSVERVKSAAWSISQKSKMDVVSRVDVLSPTKARVVLSRPSNNWLFDMTTRIGAMFTPDGVADLANDPVGTGPYDVAARNRGSSITLKANPRYWGVKPAYETVYLRYFKDATALNNALLSNGIDVISAVTAPDSMPQFEADTRFTVTQGITNGEVVLSFNGRKAPLDDVRVRRALTQAIDRRALLDTAWAGRGELIGSMVPRTDPWYTDLTGVNAYHPEHARQLLADAGQRNLNLRLRIPNLPYAVSSAQVVKSELNKIGVGVTIEPLDFPAVWLKSVFTEHDFDMSIVQHVEPRDITTFGNAEYYWGYDSPRVRQLLAEADRGSAEQQVSAMREVAATLANDAAACWLFLFPNMIVAKKKVGGLPLNQISESFDLTLLRRVGS</sequence>